<feature type="compositionally biased region" description="Basic residues" evidence="1">
    <location>
        <begin position="117"/>
        <end position="132"/>
    </location>
</feature>
<feature type="non-terminal residue" evidence="2">
    <location>
        <position position="1"/>
    </location>
</feature>
<feature type="region of interest" description="Disordered" evidence="1">
    <location>
        <begin position="1"/>
        <end position="132"/>
    </location>
</feature>
<sequence length="132" mass="15009">ERRHRPAGCRRHARGPGEHRGAALGRRPRGGHARRRRPRARDQRRRPRPALRHRRPQRRGRPGGHARHDADVGGLPADRRDRGPGPRRPHPGRWRGAGQRRAHQLGLDAAVGPGQDHRRRTRAAARAGLHRL</sequence>
<reference evidence="2" key="1">
    <citation type="submission" date="2020-02" db="EMBL/GenBank/DDBJ databases">
        <authorList>
            <person name="Meier V. D."/>
        </authorList>
    </citation>
    <scope>NUCLEOTIDE SEQUENCE</scope>
    <source>
        <strain evidence="2">AVDCRST_MAG54</strain>
    </source>
</reference>
<feature type="compositionally biased region" description="Basic and acidic residues" evidence="1">
    <location>
        <begin position="66"/>
        <end position="84"/>
    </location>
</feature>
<name>A0A6J4IR97_9PSEU</name>
<feature type="compositionally biased region" description="Basic residues" evidence="1">
    <location>
        <begin position="1"/>
        <end position="14"/>
    </location>
</feature>
<accession>A0A6J4IR97</accession>
<dbReference type="EMBL" id="CADCTH010000311">
    <property type="protein sequence ID" value="CAA9259799.1"/>
    <property type="molecule type" value="Genomic_DNA"/>
</dbReference>
<protein>
    <submittedName>
        <fullName evidence="2">PaaD-like protein (DUF59) involved in Fe-S cluster assembly</fullName>
    </submittedName>
</protein>
<evidence type="ECO:0000313" key="2">
    <source>
        <dbReference type="EMBL" id="CAA9259799.1"/>
    </source>
</evidence>
<feature type="compositionally biased region" description="Basic residues" evidence="1">
    <location>
        <begin position="26"/>
        <end position="65"/>
    </location>
</feature>
<proteinExistence type="predicted"/>
<gene>
    <name evidence="2" type="ORF">AVDCRST_MAG54-2426</name>
</gene>
<feature type="compositionally biased region" description="Basic residues" evidence="1">
    <location>
        <begin position="85"/>
        <end position="103"/>
    </location>
</feature>
<organism evidence="2">
    <name type="scientific">uncultured Actinomycetospora sp</name>
    <dbReference type="NCBI Taxonomy" id="1135996"/>
    <lineage>
        <taxon>Bacteria</taxon>
        <taxon>Bacillati</taxon>
        <taxon>Actinomycetota</taxon>
        <taxon>Actinomycetes</taxon>
        <taxon>Pseudonocardiales</taxon>
        <taxon>Pseudonocardiaceae</taxon>
        <taxon>Actinomycetospora</taxon>
        <taxon>environmental samples</taxon>
    </lineage>
</organism>
<feature type="non-terminal residue" evidence="2">
    <location>
        <position position="132"/>
    </location>
</feature>
<dbReference type="AlphaFoldDB" id="A0A6J4IR97"/>
<evidence type="ECO:0000256" key="1">
    <source>
        <dbReference type="SAM" id="MobiDB-lite"/>
    </source>
</evidence>